<geneLocation type="plasmid" evidence="1 2">
    <name>unnamed1</name>
</geneLocation>
<protein>
    <submittedName>
        <fullName evidence="1">DUF6508 domain-containing protein</fullName>
    </submittedName>
</protein>
<dbReference type="EMBL" id="CP152381">
    <property type="protein sequence ID" value="XAF56021.1"/>
    <property type="molecule type" value="Genomic_DNA"/>
</dbReference>
<name>A0ABZ3E8J1_9GAMM</name>
<organism evidence="1 2">
    <name type="scientific">Marinobacter alkaliphilus</name>
    <dbReference type="NCBI Taxonomy" id="254719"/>
    <lineage>
        <taxon>Bacteria</taxon>
        <taxon>Pseudomonadati</taxon>
        <taxon>Pseudomonadota</taxon>
        <taxon>Gammaproteobacteria</taxon>
        <taxon>Pseudomonadales</taxon>
        <taxon>Marinobacteraceae</taxon>
        <taxon>Marinobacter</taxon>
    </lineage>
</organism>
<sequence length="132" mass="15384">MRTPAPTSEEIQTLVSYLPRLYATEFTPVKRWVGLSESQNRTPSLPRPEYDPLVEEFFQLAVQECWTDYDYDLKNAERNLNDENAIKAADLDQIKAMLTYCVRGEKFSDGHWGQMIEGGQIRRVLERLEQLL</sequence>
<gene>
    <name evidence="1" type="ORF">AAGT77_18990</name>
</gene>
<dbReference type="RefSeq" id="WP_342632619.1">
    <property type="nucleotide sequence ID" value="NZ_CP152381.1"/>
</dbReference>
<dbReference type="Proteomes" id="UP001445268">
    <property type="component" value="Plasmid unnamed1"/>
</dbReference>
<evidence type="ECO:0000313" key="2">
    <source>
        <dbReference type="Proteomes" id="UP001445268"/>
    </source>
</evidence>
<evidence type="ECO:0000313" key="1">
    <source>
        <dbReference type="EMBL" id="XAF56021.1"/>
    </source>
</evidence>
<reference evidence="1 2" key="1">
    <citation type="submission" date="2024-04" db="EMBL/GenBank/DDBJ databases">
        <title>Marinobacter sp. SBY-1.</title>
        <authorList>
            <person name="Pan C."/>
        </authorList>
    </citation>
    <scope>NUCLEOTIDE SEQUENCE [LARGE SCALE GENOMIC DNA]</scope>
    <source>
        <strain evidence="1 2">SBY-1</strain>
        <plasmid evidence="1 2">unnamed1</plasmid>
    </source>
</reference>
<keyword evidence="1" id="KW-0614">Plasmid</keyword>
<accession>A0ABZ3E8J1</accession>
<dbReference type="Pfam" id="PF20118">
    <property type="entry name" value="DUF6508"/>
    <property type="match status" value="1"/>
</dbReference>
<dbReference type="InterPro" id="IPR045425">
    <property type="entry name" value="DUF6508"/>
</dbReference>
<proteinExistence type="predicted"/>
<keyword evidence="2" id="KW-1185">Reference proteome</keyword>